<dbReference type="Pfam" id="PF00172">
    <property type="entry name" value="Zn_clus"/>
    <property type="match status" value="1"/>
</dbReference>
<feature type="region of interest" description="Disordered" evidence="6">
    <location>
        <begin position="597"/>
        <end position="630"/>
    </location>
</feature>
<dbReference type="GO" id="GO:0000981">
    <property type="term" value="F:DNA-binding transcription factor activity, RNA polymerase II-specific"/>
    <property type="evidence" value="ECO:0007669"/>
    <property type="project" value="InterPro"/>
</dbReference>
<evidence type="ECO:0000313" key="9">
    <source>
        <dbReference type="Proteomes" id="UP000544095"/>
    </source>
</evidence>
<dbReference type="Gene3D" id="3.90.1300.10">
    <property type="entry name" value="Amidase signature (AS) domain"/>
    <property type="match status" value="1"/>
</dbReference>
<dbReference type="InterPro" id="IPR036864">
    <property type="entry name" value="Zn2-C6_fun-type_DNA-bd_sf"/>
</dbReference>
<dbReference type="PROSITE" id="PS50048">
    <property type="entry name" value="ZN2_CY6_FUNGAL_2"/>
    <property type="match status" value="1"/>
</dbReference>
<dbReference type="AlphaFoldDB" id="A0A8H5L9L1"/>
<organism evidence="8 9">
    <name type="scientific">Fusarium pseudoanthophilum</name>
    <dbReference type="NCBI Taxonomy" id="48495"/>
    <lineage>
        <taxon>Eukaryota</taxon>
        <taxon>Fungi</taxon>
        <taxon>Dikarya</taxon>
        <taxon>Ascomycota</taxon>
        <taxon>Pezizomycotina</taxon>
        <taxon>Sordariomycetes</taxon>
        <taxon>Hypocreomycetidae</taxon>
        <taxon>Hypocreales</taxon>
        <taxon>Nectriaceae</taxon>
        <taxon>Fusarium</taxon>
        <taxon>Fusarium fujikuroi species complex</taxon>
    </lineage>
</organism>
<dbReference type="Pfam" id="PF11951">
    <property type="entry name" value="Fungal_trans_2"/>
    <property type="match status" value="1"/>
</dbReference>
<dbReference type="PANTHER" id="PTHR46072">
    <property type="entry name" value="AMIDASE-RELATED-RELATED"/>
    <property type="match status" value="1"/>
</dbReference>
<dbReference type="InterPro" id="IPR001138">
    <property type="entry name" value="Zn2Cys6_DnaBD"/>
</dbReference>
<comment type="catalytic activity">
    <reaction evidence="1">
        <text>a monocarboxylic acid amide + H2O = a monocarboxylate + NH4(+)</text>
        <dbReference type="Rhea" id="RHEA:12020"/>
        <dbReference type="ChEBI" id="CHEBI:15377"/>
        <dbReference type="ChEBI" id="CHEBI:28938"/>
        <dbReference type="ChEBI" id="CHEBI:35757"/>
        <dbReference type="ChEBI" id="CHEBI:83628"/>
        <dbReference type="EC" id="3.5.1.4"/>
    </reaction>
</comment>
<dbReference type="GO" id="GO:0008270">
    <property type="term" value="F:zinc ion binding"/>
    <property type="evidence" value="ECO:0007669"/>
    <property type="project" value="InterPro"/>
</dbReference>
<dbReference type="SMART" id="SM00066">
    <property type="entry name" value="GAL4"/>
    <property type="match status" value="1"/>
</dbReference>
<dbReference type="InterPro" id="IPR036928">
    <property type="entry name" value="AS_sf"/>
</dbReference>
<dbReference type="Pfam" id="PF01425">
    <property type="entry name" value="Amidase"/>
    <property type="match status" value="1"/>
</dbReference>
<proteinExistence type="inferred from homology"/>
<keyword evidence="4" id="KW-0378">Hydrolase</keyword>
<evidence type="ECO:0000259" key="7">
    <source>
        <dbReference type="PROSITE" id="PS50048"/>
    </source>
</evidence>
<evidence type="ECO:0000256" key="2">
    <source>
        <dbReference type="ARBA" id="ARBA00009199"/>
    </source>
</evidence>
<dbReference type="PANTHER" id="PTHR46072:SF4">
    <property type="entry name" value="AMIDASE C550.07-RELATED"/>
    <property type="match status" value="1"/>
</dbReference>
<feature type="compositionally biased region" description="Low complexity" evidence="6">
    <location>
        <begin position="610"/>
        <end position="623"/>
    </location>
</feature>
<feature type="domain" description="Zn(2)-C6 fungal-type" evidence="7">
    <location>
        <begin position="562"/>
        <end position="592"/>
    </location>
</feature>
<dbReference type="PROSITE" id="PS00463">
    <property type="entry name" value="ZN2_CY6_FUNGAL_1"/>
    <property type="match status" value="1"/>
</dbReference>
<dbReference type="PROSITE" id="PS00571">
    <property type="entry name" value="AMIDASES"/>
    <property type="match status" value="1"/>
</dbReference>
<dbReference type="SUPFAM" id="SSF57701">
    <property type="entry name" value="Zn2/Cys6 DNA-binding domain"/>
    <property type="match status" value="1"/>
</dbReference>
<dbReference type="Proteomes" id="UP000544095">
    <property type="component" value="Unassembled WGS sequence"/>
</dbReference>
<dbReference type="EC" id="3.5.1.4" evidence="3"/>
<comment type="similarity">
    <text evidence="2">Belongs to the amidase family.</text>
</comment>
<dbReference type="GO" id="GO:0004040">
    <property type="term" value="F:amidase activity"/>
    <property type="evidence" value="ECO:0007669"/>
    <property type="project" value="UniProtKB-EC"/>
</dbReference>
<dbReference type="InterPro" id="IPR021858">
    <property type="entry name" value="Fun_TF"/>
</dbReference>
<evidence type="ECO:0000313" key="8">
    <source>
        <dbReference type="EMBL" id="KAF5587847.1"/>
    </source>
</evidence>
<accession>A0A8H5L9L1</accession>
<reference evidence="8 9" key="1">
    <citation type="submission" date="2020-05" db="EMBL/GenBank/DDBJ databases">
        <title>Identification and distribution of gene clusters putatively required for synthesis of sphingolipid metabolism inhibitors in phylogenetically diverse species of the filamentous fungus Fusarium.</title>
        <authorList>
            <person name="Kim H.-S."/>
            <person name="Busman M."/>
            <person name="Brown D.W."/>
            <person name="Divon H."/>
            <person name="Uhlig S."/>
            <person name="Proctor R.H."/>
        </authorList>
    </citation>
    <scope>NUCLEOTIDE SEQUENCE [LARGE SCALE GENOMIC DNA]</scope>
    <source>
        <strain evidence="8 9">NRRL 25211</strain>
    </source>
</reference>
<dbReference type="InterPro" id="IPR020556">
    <property type="entry name" value="Amidase_CS"/>
</dbReference>
<protein>
    <recommendedName>
        <fullName evidence="3">amidase</fullName>
        <ecNumber evidence="3">3.5.1.4</ecNumber>
    </recommendedName>
</protein>
<evidence type="ECO:0000256" key="5">
    <source>
        <dbReference type="ARBA" id="ARBA00023242"/>
    </source>
</evidence>
<gene>
    <name evidence="8" type="ORF">FPANT_6787</name>
</gene>
<dbReference type="InterPro" id="IPR023631">
    <property type="entry name" value="Amidase_dom"/>
</dbReference>
<comment type="caution">
    <text evidence="8">The sequence shown here is derived from an EMBL/GenBank/DDBJ whole genome shotgun (WGS) entry which is preliminary data.</text>
</comment>
<evidence type="ECO:0000256" key="4">
    <source>
        <dbReference type="ARBA" id="ARBA00022801"/>
    </source>
</evidence>
<keyword evidence="9" id="KW-1185">Reference proteome</keyword>
<keyword evidence="5" id="KW-0539">Nucleus</keyword>
<evidence type="ECO:0000256" key="1">
    <source>
        <dbReference type="ARBA" id="ARBA00001311"/>
    </source>
</evidence>
<feature type="compositionally biased region" description="Basic and acidic residues" evidence="6">
    <location>
        <begin position="511"/>
        <end position="525"/>
    </location>
</feature>
<feature type="region of interest" description="Disordered" evidence="6">
    <location>
        <begin position="506"/>
        <end position="525"/>
    </location>
</feature>
<evidence type="ECO:0000256" key="6">
    <source>
        <dbReference type="SAM" id="MobiDB-lite"/>
    </source>
</evidence>
<dbReference type="Gene3D" id="4.10.240.10">
    <property type="entry name" value="Zn(2)-C6 fungal-type DNA-binding domain"/>
    <property type="match status" value="1"/>
</dbReference>
<sequence length="1037" mass="116148">MASVVESLPQGLVYHSQPQKSAETSVLADWEIQAEKCRKVLRESLNPAWLLPSGQLPPADQLNVSTFIETCGFLSARELEITATSATKLVEQMASGSLTAVETVTAFLKRAHIAHQLTNFATEFMSADALDAAAELDAYFKATGKIKGPLHGIPISTKEHIEHKGRIAHSAYVALIDNVAEEDALIVQCCKKAGAVFHVRTNEPQSVMHIDCSNPIYGTTVNPHNRTLTCGGSSGGEGASLGLRCAALGIGTDLGGSVRVPAAFCGAYGMRTTALRNPYKGVCLPGAGQESIRCVISPLANTAEDLGLFQKAVLDQEPWEIETSLVPQAWNQASSLKPGSFTIGVMWEDGLVRPHPPVLRTLRYAVEKLKAAGVTVVDFEPYNHQEGMDIVSKLYFPECAVTQKELLEKGGEPIAPLSDYIFNFSPPRPLTIQENWAFNVERDTFREQYHKIMKDRGVDFILCPAYVGPAAKLGDGHYISYTAIWNLLDQPAITFPTGLKVEPTDTPYSDFKSRSAEEEREYNKYSPEEYAEAPLALQVVDTHENITARLTMPDVKLRAKTGCVTCRQRRVKCDEAKPSCRNCSRFGRSCSWPKATDMADKRHRRRRATPDSSSPISEGSSPPKTGERSYDIVPILNTRTSLTTINHPLCETEIEFELVHHFYSFHFNSLTLPTKDKSYFSQCQSDLMDMMSHNKTVKYAILANCASNKHALMNNDRYRLIALRYYTEAMRGLNQEFVDFCPSDAYRHSCLLTVASYLYVYNFWSLDVMSDPRPHVVGAVKLLSLRNRDNSSLRPFVQTWDRVNVESVLYQGFLLSIRRPFRPEFRLDSEFITHAEDLLRSYDDANPSSAKPNIVLGVPTSLYRLILRIIDSYNVPRSSLSDHLKDLKAELQYWEQLLFDDENSQNVQNGDSRFNDLIIIATSLLLDLIAETLASTDDSIYPEFSAGEEDGKPWRWQLDLAMNILQCPEEHQKWSGCYLGAWPLLILGYGARSLEDITLVKGVLTRMQQRIGYGEVQRIRDELDEMTKYKGSEVCVR</sequence>
<evidence type="ECO:0000256" key="3">
    <source>
        <dbReference type="ARBA" id="ARBA00012922"/>
    </source>
</evidence>
<dbReference type="SUPFAM" id="SSF75304">
    <property type="entry name" value="Amidase signature (AS) enzymes"/>
    <property type="match status" value="1"/>
</dbReference>
<dbReference type="EMBL" id="JAAOAR010000325">
    <property type="protein sequence ID" value="KAF5587847.1"/>
    <property type="molecule type" value="Genomic_DNA"/>
</dbReference>
<name>A0A8H5L9L1_9HYPO</name>
<dbReference type="CDD" id="cd00067">
    <property type="entry name" value="GAL4"/>
    <property type="match status" value="1"/>
</dbReference>